<dbReference type="GO" id="GO:0000785">
    <property type="term" value="C:chromatin"/>
    <property type="evidence" value="ECO:0007669"/>
    <property type="project" value="TreeGrafter"/>
</dbReference>
<feature type="region of interest" description="Disordered" evidence="8">
    <location>
        <begin position="448"/>
        <end position="487"/>
    </location>
</feature>
<dbReference type="InterPro" id="IPR003347">
    <property type="entry name" value="JmjC_dom"/>
</dbReference>
<dbReference type="GO" id="GO:0008270">
    <property type="term" value="F:zinc ion binding"/>
    <property type="evidence" value="ECO:0007669"/>
    <property type="project" value="UniProtKB-KW"/>
</dbReference>
<evidence type="ECO:0000313" key="11">
    <source>
        <dbReference type="EMBL" id="PPS14813.1"/>
    </source>
</evidence>
<feature type="compositionally biased region" description="Polar residues" evidence="8">
    <location>
        <begin position="454"/>
        <end position="480"/>
    </location>
</feature>
<evidence type="ECO:0000313" key="12">
    <source>
        <dbReference type="Proteomes" id="UP000239757"/>
    </source>
</evidence>
<evidence type="ECO:0000256" key="3">
    <source>
        <dbReference type="ARBA" id="ARBA00022723"/>
    </source>
</evidence>
<evidence type="ECO:0000256" key="5">
    <source>
        <dbReference type="ARBA" id="ARBA00023163"/>
    </source>
</evidence>
<dbReference type="GO" id="GO:0032454">
    <property type="term" value="F:histone H3K9 demethylase activity"/>
    <property type="evidence" value="ECO:0007669"/>
    <property type="project" value="InterPro"/>
</dbReference>
<keyword evidence="7" id="KW-0862">Zinc</keyword>
<dbReference type="Gene3D" id="2.60.120.650">
    <property type="entry name" value="Cupin"/>
    <property type="match status" value="1"/>
</dbReference>
<keyword evidence="6" id="KW-0539">Nucleus</keyword>
<dbReference type="InterPro" id="IPR001841">
    <property type="entry name" value="Znf_RING"/>
</dbReference>
<evidence type="ECO:0000259" key="10">
    <source>
        <dbReference type="PROSITE" id="PS51184"/>
    </source>
</evidence>
<evidence type="ECO:0000256" key="7">
    <source>
        <dbReference type="PROSITE-ProRule" id="PRU00175"/>
    </source>
</evidence>
<dbReference type="Proteomes" id="UP000239757">
    <property type="component" value="Unassembled WGS sequence"/>
</dbReference>
<evidence type="ECO:0000256" key="4">
    <source>
        <dbReference type="ARBA" id="ARBA00023015"/>
    </source>
</evidence>
<evidence type="ECO:0000259" key="9">
    <source>
        <dbReference type="PROSITE" id="PS50089"/>
    </source>
</evidence>
<dbReference type="GO" id="GO:0031490">
    <property type="term" value="F:chromatin DNA binding"/>
    <property type="evidence" value="ECO:0007669"/>
    <property type="project" value="TreeGrafter"/>
</dbReference>
<feature type="compositionally biased region" description="Basic and acidic residues" evidence="8">
    <location>
        <begin position="197"/>
        <end position="210"/>
    </location>
</feature>
<feature type="region of interest" description="Disordered" evidence="8">
    <location>
        <begin position="1"/>
        <end position="120"/>
    </location>
</feature>
<dbReference type="PANTHER" id="PTHR12549:SF11">
    <property type="entry name" value="LYSINE-SPECIFIC DEMETHYLASE JMJ25"/>
    <property type="match status" value="1"/>
</dbReference>
<keyword evidence="4" id="KW-0805">Transcription regulation</keyword>
<feature type="domain" description="JmjC" evidence="10">
    <location>
        <begin position="707"/>
        <end position="1106"/>
    </location>
</feature>
<dbReference type="GO" id="GO:0003712">
    <property type="term" value="F:transcription coregulator activity"/>
    <property type="evidence" value="ECO:0007669"/>
    <property type="project" value="TreeGrafter"/>
</dbReference>
<gene>
    <name evidence="11" type="ORF">GOBAR_AA05759</name>
</gene>
<feature type="region of interest" description="Disordered" evidence="8">
    <location>
        <begin position="142"/>
        <end position="276"/>
    </location>
</feature>
<evidence type="ECO:0000256" key="6">
    <source>
        <dbReference type="ARBA" id="ARBA00023242"/>
    </source>
</evidence>
<keyword evidence="7" id="KW-0863">Zinc-finger</keyword>
<feature type="compositionally biased region" description="Basic and acidic residues" evidence="8">
    <location>
        <begin position="36"/>
        <end position="51"/>
    </location>
</feature>
<comment type="similarity">
    <text evidence="2">Belongs to the JARID1 histone demethylase family.</text>
</comment>
<feature type="compositionally biased region" description="Basic and acidic residues" evidence="8">
    <location>
        <begin position="10"/>
        <end position="28"/>
    </location>
</feature>
<dbReference type="PANTHER" id="PTHR12549">
    <property type="entry name" value="JMJC DOMAIN-CONTAINING HISTONE DEMETHYLATION PROTEIN"/>
    <property type="match status" value="1"/>
</dbReference>
<accession>A0A2P5YGU5</accession>
<proteinExistence type="inferred from homology"/>
<dbReference type="Pfam" id="PF10497">
    <property type="entry name" value="zf-4CXXC_R1"/>
    <property type="match status" value="1"/>
</dbReference>
<dbReference type="AlphaFoldDB" id="A0A2P5YGU5"/>
<evidence type="ECO:0000256" key="8">
    <source>
        <dbReference type="SAM" id="MobiDB-lite"/>
    </source>
</evidence>
<dbReference type="PROSITE" id="PS50089">
    <property type="entry name" value="ZF_RING_2"/>
    <property type="match status" value="1"/>
</dbReference>
<dbReference type="Pfam" id="PF02373">
    <property type="entry name" value="JmjC"/>
    <property type="match status" value="1"/>
</dbReference>
<dbReference type="InterPro" id="IPR018866">
    <property type="entry name" value="Znf-4CXXC_R1"/>
</dbReference>
<feature type="compositionally biased region" description="Basic residues" evidence="8">
    <location>
        <begin position="221"/>
        <end position="231"/>
    </location>
</feature>
<dbReference type="CDD" id="cd02208">
    <property type="entry name" value="cupin_RmlC-like"/>
    <property type="match status" value="1"/>
</dbReference>
<sequence>MGSEENCGFAEEKVEGREEGRGGNRDVGGENGGELVGKEEGIEGKDIKSGDSEGEDEDVALNKLKERGRKKKAAGSSKRSKIDIEEEGNVEGKTSDFAAEKGEVDSGAAGIGEGDSGDVLKKRLRTVSRRVNYAEILEYEDDFVDNKRRRKGKKKRKVVQPGGQEDGYNDYGGNGAPAKKLGRRGKARKQGSASEGNEGKAVKEEGKEEQEGNFDVADGKKRGRRGPKKGQKKMEEEVAGNGKSSEKPEEDGSLGTITKRKYSLRDSGVPKNEESLRDADRKKWIAEESSMCHQCQRNDKGRVVRCKSCKRKRFCVPCLKWYPNMSEEAIADACPVCRGNCNCKSCLRMLGPLEELKEQGHNILHSRYLLQTLLPYIKQISQEQMKEVAIEASIQNNCRTSIVDFHRSCPNCNYDLCLTCCCEIRDGHLQGGRREIFKEYVDKGSRYLHGEPVNPSSSKVGNSQEYSPKESNSQERSAVTSGWKANENGSIPCPPEDLDGCGNGLLELRCMFRGHALVQLTQKAEEIAKDLNLGHGPQFSNQQCPCYNPMGEVNIGNNNLRKAASREDTTDNYLYCPKAKDIQSGDLEHFQRHWANGEPVIVSNVLENATGLSWEPMVMWRAFRQIKNTKHELQLEVKALDCLDWSEVVVNIHQFFRGYTDGRFDAKSWPQILKLKDWPPSNEFEKLLPRHYAEFLCCLPFKEYTNPRSGLLNIATKLPKKSLTPDMGPKSYIAYGVFQELGRGDSVTRLHCDMSDALYNHGLLRLLLGIKLVNFISVPVSLQKTSTFSSSGSKAIISLVYFVGPKYNQKVNVLTHTVEVKLKHEQLTNINEARKRHSIQDQQELYGMNSKVDWNKSSDRGGFQGGGVVEQGQDGYSSLNDNNLVREFEMVESGKAKMVQEECWESWDNGRSSKTSGNTIEEPEAVEGGAVWDIFRRQDVPKLQDYLKKHFWEFRYVHCCPVSQLLENNGRNGSLLSVCTHLLEMSWDLKSQHFHLEKLVISESHVFHPIHDQSFFLTMDHKAKLKKEYGIEPWTFVQKLGEAVFIPAGCPHQVRNIKGFSQSKYSLHRQFVVKMSVYIGSCIKVALDFVSPENVGECVRLTEEFRVLPRDHRTNEDKLEVKKMIVHAVCESVNNLDKNAKPCLV</sequence>
<dbReference type="GO" id="GO:0006357">
    <property type="term" value="P:regulation of transcription by RNA polymerase II"/>
    <property type="evidence" value="ECO:0007669"/>
    <property type="project" value="TreeGrafter"/>
</dbReference>
<feature type="compositionally biased region" description="Basic residues" evidence="8">
    <location>
        <begin position="147"/>
        <end position="158"/>
    </location>
</feature>
<dbReference type="InterPro" id="IPR045109">
    <property type="entry name" value="LSDs-like"/>
</dbReference>
<evidence type="ECO:0000256" key="1">
    <source>
        <dbReference type="ARBA" id="ARBA00004123"/>
    </source>
</evidence>
<evidence type="ECO:0000256" key="2">
    <source>
        <dbReference type="ARBA" id="ARBA00006801"/>
    </source>
</evidence>
<protein>
    <recommendedName>
        <fullName evidence="13">JmjC domain-containing protein</fullName>
    </recommendedName>
</protein>
<dbReference type="SUPFAM" id="SSF51197">
    <property type="entry name" value="Clavaminate synthase-like"/>
    <property type="match status" value="1"/>
</dbReference>
<keyword evidence="5" id="KW-0804">Transcription</keyword>
<feature type="compositionally biased region" description="Basic residues" evidence="8">
    <location>
        <begin position="180"/>
        <end position="189"/>
    </location>
</feature>
<reference evidence="11 12" key="1">
    <citation type="submission" date="2015-01" db="EMBL/GenBank/DDBJ databases">
        <title>Genome of allotetraploid Gossypium barbadense reveals genomic plasticity and fiber elongation in cotton evolution.</title>
        <authorList>
            <person name="Chen X."/>
            <person name="Liu X."/>
            <person name="Zhao B."/>
            <person name="Zheng H."/>
            <person name="Hu Y."/>
            <person name="Lu G."/>
            <person name="Yang C."/>
            <person name="Chen J."/>
            <person name="Shan C."/>
            <person name="Zhang L."/>
            <person name="Zhou Y."/>
            <person name="Wang L."/>
            <person name="Guo W."/>
            <person name="Bai Y."/>
            <person name="Ruan J."/>
            <person name="Shangguan X."/>
            <person name="Mao Y."/>
            <person name="Jiang J."/>
            <person name="Zhu Y."/>
            <person name="Lei J."/>
            <person name="Kang H."/>
            <person name="Chen S."/>
            <person name="He X."/>
            <person name="Wang R."/>
            <person name="Wang Y."/>
            <person name="Chen J."/>
            <person name="Wang L."/>
            <person name="Yu S."/>
            <person name="Wang B."/>
            <person name="Wei J."/>
            <person name="Song S."/>
            <person name="Lu X."/>
            <person name="Gao Z."/>
            <person name="Gu W."/>
            <person name="Deng X."/>
            <person name="Ma D."/>
            <person name="Wang S."/>
            <person name="Liang W."/>
            <person name="Fang L."/>
            <person name="Cai C."/>
            <person name="Zhu X."/>
            <person name="Zhou B."/>
            <person name="Zhang Y."/>
            <person name="Chen Z."/>
            <person name="Xu S."/>
            <person name="Zhu R."/>
            <person name="Wang S."/>
            <person name="Zhang T."/>
            <person name="Zhao G."/>
        </authorList>
    </citation>
    <scope>NUCLEOTIDE SEQUENCE [LARGE SCALE GENOMIC DNA]</scope>
    <source>
        <strain evidence="12">cv. Xinhai21</strain>
        <tissue evidence="11">Leaf</tissue>
    </source>
</reference>
<dbReference type="SMART" id="SM00558">
    <property type="entry name" value="JmjC"/>
    <property type="match status" value="1"/>
</dbReference>
<evidence type="ECO:0008006" key="13">
    <source>
        <dbReference type="Google" id="ProtNLM"/>
    </source>
</evidence>
<dbReference type="EMBL" id="KZ663222">
    <property type="protein sequence ID" value="PPS14813.1"/>
    <property type="molecule type" value="Genomic_DNA"/>
</dbReference>
<feature type="domain" description="RING-type" evidence="9">
    <location>
        <begin position="292"/>
        <end position="338"/>
    </location>
</feature>
<dbReference type="GO" id="GO:0000118">
    <property type="term" value="C:histone deacetylase complex"/>
    <property type="evidence" value="ECO:0007669"/>
    <property type="project" value="TreeGrafter"/>
</dbReference>
<dbReference type="PROSITE" id="PS51184">
    <property type="entry name" value="JMJC"/>
    <property type="match status" value="1"/>
</dbReference>
<comment type="subcellular location">
    <subcellularLocation>
        <location evidence="1">Nucleus</location>
    </subcellularLocation>
</comment>
<dbReference type="OrthoDB" id="1667110at2759"/>
<keyword evidence="3" id="KW-0479">Metal-binding</keyword>
<organism evidence="11 12">
    <name type="scientific">Gossypium barbadense</name>
    <name type="common">Sea Island cotton</name>
    <name type="synonym">Hibiscus barbadensis</name>
    <dbReference type="NCBI Taxonomy" id="3634"/>
    <lineage>
        <taxon>Eukaryota</taxon>
        <taxon>Viridiplantae</taxon>
        <taxon>Streptophyta</taxon>
        <taxon>Embryophyta</taxon>
        <taxon>Tracheophyta</taxon>
        <taxon>Spermatophyta</taxon>
        <taxon>Magnoliopsida</taxon>
        <taxon>eudicotyledons</taxon>
        <taxon>Gunneridae</taxon>
        <taxon>Pentapetalae</taxon>
        <taxon>rosids</taxon>
        <taxon>malvids</taxon>
        <taxon>Malvales</taxon>
        <taxon>Malvaceae</taxon>
        <taxon>Malvoideae</taxon>
        <taxon>Gossypium</taxon>
    </lineage>
</organism>
<name>A0A2P5YGU5_GOSBA</name>